<protein>
    <recommendedName>
        <fullName evidence="4">Conjugal transfer protein TrbC</fullName>
    </recommendedName>
</protein>
<evidence type="ECO:0000256" key="1">
    <source>
        <dbReference type="SAM" id="Phobius"/>
    </source>
</evidence>
<name>A0A3M3G6I5_PSESG</name>
<dbReference type="AlphaFoldDB" id="A0A3M3G6I5"/>
<organism evidence="2 3">
    <name type="scientific">Pseudomonas savastanoi pv. glycinea</name>
    <name type="common">Pseudomonas syringae pv. glycinea</name>
    <dbReference type="NCBI Taxonomy" id="318"/>
    <lineage>
        <taxon>Bacteria</taxon>
        <taxon>Pseudomonadati</taxon>
        <taxon>Pseudomonadota</taxon>
        <taxon>Gammaproteobacteria</taxon>
        <taxon>Pseudomonadales</taxon>
        <taxon>Pseudomonadaceae</taxon>
        <taxon>Pseudomonas</taxon>
    </lineage>
</organism>
<keyword evidence="1" id="KW-0812">Transmembrane</keyword>
<keyword evidence="1" id="KW-0472">Membrane</keyword>
<evidence type="ECO:0000313" key="3">
    <source>
        <dbReference type="Proteomes" id="UP000276829"/>
    </source>
</evidence>
<dbReference type="Pfam" id="PF04956">
    <property type="entry name" value="TrbC"/>
    <property type="match status" value="1"/>
</dbReference>
<feature type="transmembrane region" description="Helical" evidence="1">
    <location>
        <begin position="79"/>
        <end position="101"/>
    </location>
</feature>
<dbReference type="InterPro" id="IPR007039">
    <property type="entry name" value="TrbC/VirB2"/>
</dbReference>
<reference evidence="2 3" key="1">
    <citation type="submission" date="2018-08" db="EMBL/GenBank/DDBJ databases">
        <title>Recombination of ecologically and evolutionarily significant loci maintains genetic cohesion in the Pseudomonas syringae species complex.</title>
        <authorList>
            <person name="Dillon M."/>
            <person name="Thakur S."/>
            <person name="Almeida R.N.D."/>
            <person name="Weir B.S."/>
            <person name="Guttman D.S."/>
        </authorList>
    </citation>
    <scope>NUCLEOTIDE SEQUENCE [LARGE SCALE GENOMIC DNA]</scope>
    <source>
        <strain evidence="2 3">ICMP 4324</strain>
    </source>
</reference>
<comment type="caution">
    <text evidence="2">The sequence shown here is derived from an EMBL/GenBank/DDBJ whole genome shotgun (WGS) entry which is preliminary data.</text>
</comment>
<sequence length="107" mass="11339">MQTLKPTSSKQRMYTNKQMILFAVVLIAVVATPLTFAANPFQTGTTGLSADTKATLTPVAGIAVMVSGLGAATGRIPWMVFFGVIIAIVFIFGSDQIVSWVRALFGV</sequence>
<keyword evidence="1" id="KW-1133">Transmembrane helix</keyword>
<evidence type="ECO:0008006" key="4">
    <source>
        <dbReference type="Google" id="ProtNLM"/>
    </source>
</evidence>
<gene>
    <name evidence="2" type="ORF">ALQ73_200173</name>
</gene>
<proteinExistence type="predicted"/>
<feature type="transmembrane region" description="Helical" evidence="1">
    <location>
        <begin position="53"/>
        <end position="72"/>
    </location>
</feature>
<dbReference type="RefSeq" id="WP_103750694.1">
    <property type="nucleotide sequence ID" value="NZ_RBON01000149.1"/>
</dbReference>
<dbReference type="Proteomes" id="UP000276829">
    <property type="component" value="Unassembled WGS sequence"/>
</dbReference>
<evidence type="ECO:0000313" key="2">
    <source>
        <dbReference type="EMBL" id="RMM69094.1"/>
    </source>
</evidence>
<dbReference type="EMBL" id="RBON01000149">
    <property type="protein sequence ID" value="RMM69094.1"/>
    <property type="molecule type" value="Genomic_DNA"/>
</dbReference>
<accession>A0A3M3G6I5</accession>